<dbReference type="PANTHER" id="PTHR10953">
    <property type="entry name" value="UBIQUITIN-ACTIVATING ENZYME E1"/>
    <property type="match status" value="1"/>
</dbReference>
<dbReference type="InterPro" id="IPR045886">
    <property type="entry name" value="ThiF/MoeB/HesA"/>
</dbReference>
<name>A0A9P0DXA8_PHYSR</name>
<evidence type="ECO:0000313" key="3">
    <source>
        <dbReference type="Proteomes" id="UP001153712"/>
    </source>
</evidence>
<dbReference type="PANTHER" id="PTHR10953:SF3">
    <property type="entry name" value="UBIQUITIN-LIKE MODIFIER-ACTIVATING ENZYME ATG7"/>
    <property type="match status" value="1"/>
</dbReference>
<dbReference type="GO" id="GO:0034727">
    <property type="term" value="P:piecemeal microautophagy of the nucleus"/>
    <property type="evidence" value="ECO:0007669"/>
    <property type="project" value="TreeGrafter"/>
</dbReference>
<gene>
    <name evidence="2" type="ORF">PHYEVI_LOCUS11091</name>
</gene>
<dbReference type="GO" id="GO:0000407">
    <property type="term" value="C:phagophore assembly site"/>
    <property type="evidence" value="ECO:0007669"/>
    <property type="project" value="TreeGrafter"/>
</dbReference>
<dbReference type="Proteomes" id="UP001153712">
    <property type="component" value="Chromosome 9"/>
</dbReference>
<dbReference type="GO" id="GO:0019779">
    <property type="term" value="F:Atg8 activating enzyme activity"/>
    <property type="evidence" value="ECO:0007669"/>
    <property type="project" value="TreeGrafter"/>
</dbReference>
<keyword evidence="3" id="KW-1185">Reference proteome</keyword>
<dbReference type="EMBL" id="OU900102">
    <property type="protein sequence ID" value="CAH1188009.1"/>
    <property type="molecule type" value="Genomic_DNA"/>
</dbReference>
<feature type="domain" description="THIF-type NAD/FAD binding fold" evidence="1">
    <location>
        <begin position="17"/>
        <end position="268"/>
    </location>
</feature>
<reference evidence="2" key="1">
    <citation type="submission" date="2022-01" db="EMBL/GenBank/DDBJ databases">
        <authorList>
            <person name="King R."/>
        </authorList>
    </citation>
    <scope>NUCLEOTIDE SEQUENCE</scope>
</reference>
<sequence>MSQSKEYFSYFKNFDVVEKTRCLILGAGTLGCSVARSLLPWGIQHITFVDKDVVSPSNPTRQSLYTDQDWREEKPKAEAAADNIKIIFPEVNIVGHRLKIPSIGHSVEKETIERTVKELSGLIENHDIIFLLTDTRGSRWLPTVLGQCMQKIVINVSIDLDSYTVSRHGVYTEADPVPNTILNNETGLTSIDGRNLACFFCTENLFPEKPVLQEIIKPLDKKYTVTRPGVPLIAATMAVELAISLLIQTSNVSTPAFFYANSDNNKENLKYLNYNQMGLVPHVIKGNMSTYGQLVTAFEKNAKCAACSDTVVKQYQQQGNAFFIKVLENPRHLKKLLKMEEGFDRESILNDVRCKFHLIFIRINYILN</sequence>
<organism evidence="2 3">
    <name type="scientific">Phyllotreta striolata</name>
    <name type="common">Striped flea beetle</name>
    <name type="synonym">Crioceris striolata</name>
    <dbReference type="NCBI Taxonomy" id="444603"/>
    <lineage>
        <taxon>Eukaryota</taxon>
        <taxon>Metazoa</taxon>
        <taxon>Ecdysozoa</taxon>
        <taxon>Arthropoda</taxon>
        <taxon>Hexapoda</taxon>
        <taxon>Insecta</taxon>
        <taxon>Pterygota</taxon>
        <taxon>Neoptera</taxon>
        <taxon>Endopterygota</taxon>
        <taxon>Coleoptera</taxon>
        <taxon>Polyphaga</taxon>
        <taxon>Cucujiformia</taxon>
        <taxon>Chrysomeloidea</taxon>
        <taxon>Chrysomelidae</taxon>
        <taxon>Galerucinae</taxon>
        <taxon>Alticini</taxon>
        <taxon>Phyllotreta</taxon>
    </lineage>
</organism>
<protein>
    <recommendedName>
        <fullName evidence="1">THIF-type NAD/FAD binding fold domain-containing protein</fullName>
    </recommendedName>
</protein>
<accession>A0A9P0DXA8</accession>
<dbReference type="InterPro" id="IPR035985">
    <property type="entry name" value="Ubiquitin-activating_enz"/>
</dbReference>
<dbReference type="AlphaFoldDB" id="A0A9P0DXA8"/>
<dbReference type="GO" id="GO:0000045">
    <property type="term" value="P:autophagosome assembly"/>
    <property type="evidence" value="ECO:0007669"/>
    <property type="project" value="TreeGrafter"/>
</dbReference>
<evidence type="ECO:0000259" key="1">
    <source>
        <dbReference type="Pfam" id="PF00899"/>
    </source>
</evidence>
<dbReference type="GO" id="GO:0006995">
    <property type="term" value="P:cellular response to nitrogen starvation"/>
    <property type="evidence" value="ECO:0007669"/>
    <property type="project" value="TreeGrafter"/>
</dbReference>
<dbReference type="Pfam" id="PF00899">
    <property type="entry name" value="ThiF"/>
    <property type="match status" value="1"/>
</dbReference>
<dbReference type="PROSITE" id="PS51257">
    <property type="entry name" value="PROKAR_LIPOPROTEIN"/>
    <property type="match status" value="1"/>
</dbReference>
<dbReference type="GO" id="GO:0019778">
    <property type="term" value="F:Atg12 activating enzyme activity"/>
    <property type="evidence" value="ECO:0007669"/>
    <property type="project" value="TreeGrafter"/>
</dbReference>
<evidence type="ECO:0000313" key="2">
    <source>
        <dbReference type="EMBL" id="CAH1188009.1"/>
    </source>
</evidence>
<dbReference type="OrthoDB" id="338614at2759"/>
<dbReference type="Gene3D" id="3.40.50.720">
    <property type="entry name" value="NAD(P)-binding Rossmann-like Domain"/>
    <property type="match status" value="1"/>
</dbReference>
<proteinExistence type="predicted"/>
<dbReference type="GO" id="GO:0000422">
    <property type="term" value="P:autophagy of mitochondrion"/>
    <property type="evidence" value="ECO:0007669"/>
    <property type="project" value="TreeGrafter"/>
</dbReference>
<dbReference type="SUPFAM" id="SSF69572">
    <property type="entry name" value="Activating enzymes of the ubiquitin-like proteins"/>
    <property type="match status" value="1"/>
</dbReference>
<dbReference type="InterPro" id="IPR000594">
    <property type="entry name" value="ThiF_NAD_FAD-bd"/>
</dbReference>
<dbReference type="GO" id="GO:0032446">
    <property type="term" value="P:protein modification by small protein conjugation"/>
    <property type="evidence" value="ECO:0007669"/>
    <property type="project" value="TreeGrafter"/>
</dbReference>